<dbReference type="EMBL" id="FUZA01000001">
    <property type="protein sequence ID" value="SKB59941.1"/>
    <property type="molecule type" value="Genomic_DNA"/>
</dbReference>
<protein>
    <submittedName>
        <fullName evidence="1">Uncharacterized protein</fullName>
    </submittedName>
</protein>
<name>A0A1T5CKT6_9BACT</name>
<accession>A0A1T5CKT6</accession>
<reference evidence="2" key="1">
    <citation type="submission" date="2017-02" db="EMBL/GenBank/DDBJ databases">
        <authorList>
            <person name="Varghese N."/>
            <person name="Submissions S."/>
        </authorList>
    </citation>
    <scope>NUCLEOTIDE SEQUENCE [LARGE SCALE GENOMIC DNA]</scope>
    <source>
        <strain evidence="2">DSM 22270</strain>
    </source>
</reference>
<dbReference type="RefSeq" id="WP_082213797.1">
    <property type="nucleotide sequence ID" value="NZ_FUZA01000001.1"/>
</dbReference>
<evidence type="ECO:0000313" key="2">
    <source>
        <dbReference type="Proteomes" id="UP000190897"/>
    </source>
</evidence>
<evidence type="ECO:0000313" key="1">
    <source>
        <dbReference type="EMBL" id="SKB59941.1"/>
    </source>
</evidence>
<gene>
    <name evidence="1" type="ORF">SAMN05660293_01322</name>
</gene>
<dbReference type="OrthoDB" id="1050732at2"/>
<dbReference type="STRING" id="651661.SAMN05660293_01322"/>
<keyword evidence="2" id="KW-1185">Reference proteome</keyword>
<organism evidence="1 2">
    <name type="scientific">Dyadobacter psychrophilus</name>
    <dbReference type="NCBI Taxonomy" id="651661"/>
    <lineage>
        <taxon>Bacteria</taxon>
        <taxon>Pseudomonadati</taxon>
        <taxon>Bacteroidota</taxon>
        <taxon>Cytophagia</taxon>
        <taxon>Cytophagales</taxon>
        <taxon>Spirosomataceae</taxon>
        <taxon>Dyadobacter</taxon>
    </lineage>
</organism>
<dbReference type="Proteomes" id="UP000190897">
    <property type="component" value="Unassembled WGS sequence"/>
</dbReference>
<proteinExistence type="predicted"/>
<sequence length="347" mass="40324">MINDLKRQIVIQAEKTKIFRKIYCALKRSKSADFPEQVKSRQSTDIFDLPKLSAPLPYYPQFYFDDCNYYGILFQLLQYSKIDITDSNLPLHEIYLEHGIVIGNLVRADSVNLAKKTLTYSDYRAQFILEKTGKLPMLIGPYIHYAEGILDQEALSKIKKSLGRVLLVFPSHSIGAVAAEYDKHQFCLEIEKRKAGYDTVLVCMYWKDAQNGDHDYYQKMGYKLTTAGHRDDLYFLNRLKSIISLADMVISNSTGTHIGYSLFLNKPNFLFKQDVTLVSKSKSGDNLLRNHYQTEVKNTKNKDNQQLYDTFNVFEEKITPEQYELVRYIWGFDYVRTPDELKSILLN</sequence>
<dbReference type="AlphaFoldDB" id="A0A1T5CKT6"/>